<keyword evidence="1" id="KW-1133">Transmembrane helix</keyword>
<dbReference type="OrthoDB" id="23692at2"/>
<proteinExistence type="predicted"/>
<dbReference type="PROSITE" id="PS51831">
    <property type="entry name" value="HD"/>
    <property type="match status" value="1"/>
</dbReference>
<dbReference type="PANTHER" id="PTHR45138">
    <property type="entry name" value="REGULATORY COMPONENTS OF SENSORY TRANSDUCTION SYSTEM"/>
    <property type="match status" value="1"/>
</dbReference>
<sequence>MDVRSPRVGTDRAWLVYLAVGFTLVGAYYLIPTAGLGRVVRIVVYCLVSASASVAVFVGIRRHRPRPRLPWLLLGLSQLVYSTADASFYIAHYLFRFTAFPSVADPFYLGHYPFVVGGLVLFIRRRSPGRDLPGVLDAAVLAVVAGMLSWLYLIGPQARQDAPLLIKVTSMGYPMLDLALLAVSLRLILGPGRRPASFFLLSGNLVAFLAADTNYVMQQLGGTYHAGNVLDAIWLSGNLALGAAALHPTMAGLGERGQVRDKSGGPVRILALCAAALVAPATLFLQDASGTLRDISVIAAACALLFVLTIARLAVLVSDQRRLAITDGLTGLHTRRFFEAQLPLEVARARRGDTSLAVFIIDVDHFKSINDRYGHPAGDQVLIEVAARLRAAARAGDVLARYGGEEFALLVPGAHYEELARIAERLRHQVASSPITVEGDTWISVTVSVGTASYPQHGDGPQALVATADRALYAAKAAGRDRVVVGEPPQPPAELVDAVTDTADLALIDYLHRLADEVDAMLSTVEHSRAISRWAGTLAVELGLDPATVRRVELAGRLHDIGKIVVPKSVLTKTTPLTEDEWRLLRQHSEHGFRLTRVVPGLAGVAHVIRQHHERYDGAGYPDGLSGSEISVEARVLAVCDAWASMRSDRPGQPALSEEEACARLRLRRGTYFDPDAVDAFLDLKRRGLVGDLRRIRPEEPATLP</sequence>
<reference evidence="5 6" key="1">
    <citation type="submission" date="2016-11" db="EMBL/GenBank/DDBJ databases">
        <authorList>
            <person name="Jaros S."/>
            <person name="Januszkiewicz K."/>
            <person name="Wedrychowicz H."/>
        </authorList>
    </citation>
    <scope>NUCLEOTIDE SEQUENCE [LARGE SCALE GENOMIC DNA]</scope>
    <source>
        <strain evidence="5 6">DSM 44523</strain>
    </source>
</reference>
<feature type="transmembrane region" description="Helical" evidence="1">
    <location>
        <begin position="107"/>
        <end position="123"/>
    </location>
</feature>
<evidence type="ECO:0000259" key="4">
    <source>
        <dbReference type="PROSITE" id="PS51832"/>
    </source>
</evidence>
<dbReference type="Gene3D" id="1.10.3210.10">
    <property type="entry name" value="Hypothetical protein af1432"/>
    <property type="match status" value="1"/>
</dbReference>
<feature type="transmembrane region" description="Helical" evidence="1">
    <location>
        <begin position="196"/>
        <end position="217"/>
    </location>
</feature>
<feature type="transmembrane region" description="Helical" evidence="1">
    <location>
        <begin position="72"/>
        <end position="95"/>
    </location>
</feature>
<dbReference type="CDD" id="cd00077">
    <property type="entry name" value="HDc"/>
    <property type="match status" value="1"/>
</dbReference>
<protein>
    <submittedName>
        <fullName evidence="5">Diguanylate cyclase (GGDEF) domain-containing protein</fullName>
    </submittedName>
</protein>
<dbReference type="PANTHER" id="PTHR45138:SF9">
    <property type="entry name" value="DIGUANYLATE CYCLASE DGCM-RELATED"/>
    <property type="match status" value="1"/>
</dbReference>
<feature type="transmembrane region" description="Helical" evidence="1">
    <location>
        <begin position="232"/>
        <end position="253"/>
    </location>
</feature>
<gene>
    <name evidence="5" type="ORF">SAMN05444320_11542</name>
</gene>
<dbReference type="Pfam" id="PF13487">
    <property type="entry name" value="HD_5"/>
    <property type="match status" value="1"/>
</dbReference>
<name>A0A1M5NAY9_STRHI</name>
<feature type="transmembrane region" description="Helical" evidence="1">
    <location>
        <begin position="265"/>
        <end position="285"/>
    </location>
</feature>
<dbReference type="PROSITE" id="PS50887">
    <property type="entry name" value="GGDEF"/>
    <property type="match status" value="1"/>
</dbReference>
<dbReference type="STRING" id="2017.SAMN05444320_11542"/>
<dbReference type="NCBIfam" id="TIGR00254">
    <property type="entry name" value="GGDEF"/>
    <property type="match status" value="1"/>
</dbReference>
<evidence type="ECO:0000259" key="3">
    <source>
        <dbReference type="PROSITE" id="PS51831"/>
    </source>
</evidence>
<feature type="transmembrane region" description="Helical" evidence="1">
    <location>
        <begin position="173"/>
        <end position="189"/>
    </location>
</feature>
<dbReference type="SUPFAM" id="SSF55073">
    <property type="entry name" value="Nucleotide cyclase"/>
    <property type="match status" value="1"/>
</dbReference>
<dbReference type="InterPro" id="IPR000160">
    <property type="entry name" value="GGDEF_dom"/>
</dbReference>
<evidence type="ECO:0000313" key="6">
    <source>
        <dbReference type="Proteomes" id="UP000184501"/>
    </source>
</evidence>
<accession>A0A1M5NAY9</accession>
<feature type="domain" description="GGDEF" evidence="2">
    <location>
        <begin position="354"/>
        <end position="488"/>
    </location>
</feature>
<dbReference type="InterPro" id="IPR003607">
    <property type="entry name" value="HD/PDEase_dom"/>
</dbReference>
<feature type="transmembrane region" description="Helical" evidence="1">
    <location>
        <begin position="12"/>
        <end position="30"/>
    </location>
</feature>
<keyword evidence="6" id="KW-1185">Reference proteome</keyword>
<keyword evidence="1" id="KW-0472">Membrane</keyword>
<feature type="transmembrane region" description="Helical" evidence="1">
    <location>
        <begin position="42"/>
        <end position="60"/>
    </location>
</feature>
<dbReference type="FunFam" id="3.30.70.270:FF:000001">
    <property type="entry name" value="Diguanylate cyclase domain protein"/>
    <property type="match status" value="1"/>
</dbReference>
<dbReference type="PROSITE" id="PS51832">
    <property type="entry name" value="HD_GYP"/>
    <property type="match status" value="1"/>
</dbReference>
<feature type="transmembrane region" description="Helical" evidence="1">
    <location>
        <begin position="135"/>
        <end position="153"/>
    </location>
</feature>
<dbReference type="SMART" id="SM00267">
    <property type="entry name" value="GGDEF"/>
    <property type="match status" value="1"/>
</dbReference>
<dbReference type="RefSeq" id="WP_083960302.1">
    <property type="nucleotide sequence ID" value="NZ_FQVN01000015.1"/>
</dbReference>
<dbReference type="InterPro" id="IPR029787">
    <property type="entry name" value="Nucleotide_cyclase"/>
</dbReference>
<dbReference type="Pfam" id="PF00990">
    <property type="entry name" value="GGDEF"/>
    <property type="match status" value="1"/>
</dbReference>
<dbReference type="CDD" id="cd01949">
    <property type="entry name" value="GGDEF"/>
    <property type="match status" value="1"/>
</dbReference>
<evidence type="ECO:0000256" key="1">
    <source>
        <dbReference type="SAM" id="Phobius"/>
    </source>
</evidence>
<keyword evidence="1" id="KW-0812">Transmembrane</keyword>
<organism evidence="5 6">
    <name type="scientific">Streptoalloteichus hindustanus</name>
    <dbReference type="NCBI Taxonomy" id="2017"/>
    <lineage>
        <taxon>Bacteria</taxon>
        <taxon>Bacillati</taxon>
        <taxon>Actinomycetota</taxon>
        <taxon>Actinomycetes</taxon>
        <taxon>Pseudonocardiales</taxon>
        <taxon>Pseudonocardiaceae</taxon>
        <taxon>Streptoalloteichus</taxon>
    </lineage>
</organism>
<feature type="domain" description="HD" evidence="3">
    <location>
        <begin position="524"/>
        <end position="646"/>
    </location>
</feature>
<dbReference type="Gene3D" id="3.30.70.270">
    <property type="match status" value="1"/>
</dbReference>
<dbReference type="SUPFAM" id="SSF109604">
    <property type="entry name" value="HD-domain/PDEase-like"/>
    <property type="match status" value="1"/>
</dbReference>
<dbReference type="EMBL" id="FQVN01000015">
    <property type="protein sequence ID" value="SHG86153.1"/>
    <property type="molecule type" value="Genomic_DNA"/>
</dbReference>
<evidence type="ECO:0000259" key="2">
    <source>
        <dbReference type="PROSITE" id="PS50887"/>
    </source>
</evidence>
<feature type="transmembrane region" description="Helical" evidence="1">
    <location>
        <begin position="297"/>
        <end position="317"/>
    </location>
</feature>
<dbReference type="InterPro" id="IPR037522">
    <property type="entry name" value="HD_GYP_dom"/>
</dbReference>
<dbReference type="InterPro" id="IPR006674">
    <property type="entry name" value="HD_domain"/>
</dbReference>
<feature type="domain" description="HD-GYP" evidence="4">
    <location>
        <begin position="500"/>
        <end position="697"/>
    </location>
</feature>
<dbReference type="AlphaFoldDB" id="A0A1M5NAY9"/>
<dbReference type="GO" id="GO:0052621">
    <property type="term" value="F:diguanylate cyclase activity"/>
    <property type="evidence" value="ECO:0007669"/>
    <property type="project" value="TreeGrafter"/>
</dbReference>
<dbReference type="SMART" id="SM00471">
    <property type="entry name" value="HDc"/>
    <property type="match status" value="1"/>
</dbReference>
<dbReference type="Proteomes" id="UP000184501">
    <property type="component" value="Unassembled WGS sequence"/>
</dbReference>
<evidence type="ECO:0000313" key="5">
    <source>
        <dbReference type="EMBL" id="SHG86153.1"/>
    </source>
</evidence>
<dbReference type="InterPro" id="IPR043128">
    <property type="entry name" value="Rev_trsase/Diguanyl_cyclase"/>
</dbReference>
<dbReference type="InterPro" id="IPR050469">
    <property type="entry name" value="Diguanylate_Cyclase"/>
</dbReference>